<dbReference type="GO" id="GO:0042578">
    <property type="term" value="F:phosphoric ester hydrolase activity"/>
    <property type="evidence" value="ECO:0007669"/>
    <property type="project" value="UniProtKB-ARBA"/>
</dbReference>
<protein>
    <submittedName>
        <fullName evidence="3">Phosphoesterase</fullName>
    </submittedName>
</protein>
<dbReference type="PANTHER" id="PTHR31956:SF1">
    <property type="entry name" value="NON-SPECIFIC PHOSPHOLIPASE C1"/>
    <property type="match status" value="1"/>
</dbReference>
<keyword evidence="1" id="KW-0378">Hydrolase</keyword>
<dbReference type="AlphaFoldDB" id="A0A139BTS4"/>
<organism evidence="3 4">
    <name type="scientific">Candidatus Gallionella acididurans</name>
    <dbReference type="NCBI Taxonomy" id="1796491"/>
    <lineage>
        <taxon>Bacteria</taxon>
        <taxon>Pseudomonadati</taxon>
        <taxon>Pseudomonadota</taxon>
        <taxon>Betaproteobacteria</taxon>
        <taxon>Nitrosomonadales</taxon>
        <taxon>Gallionellaceae</taxon>
        <taxon>Gallionella</taxon>
    </lineage>
</organism>
<feature type="signal peptide" evidence="2">
    <location>
        <begin position="1"/>
        <end position="24"/>
    </location>
</feature>
<dbReference type="Gene3D" id="3.40.720.10">
    <property type="entry name" value="Alkaline Phosphatase, subunit A"/>
    <property type="match status" value="1"/>
</dbReference>
<accession>A0A139BTS4</accession>
<dbReference type="SUPFAM" id="SSF53649">
    <property type="entry name" value="Alkaline phosphatase-like"/>
    <property type="match status" value="1"/>
</dbReference>
<proteinExistence type="predicted"/>
<dbReference type="Proteomes" id="UP000070578">
    <property type="component" value="Unassembled WGS sequence"/>
</dbReference>
<dbReference type="Pfam" id="PF04185">
    <property type="entry name" value="Phosphoesterase"/>
    <property type="match status" value="1"/>
</dbReference>
<evidence type="ECO:0000256" key="2">
    <source>
        <dbReference type="SAM" id="SignalP"/>
    </source>
</evidence>
<dbReference type="EMBL" id="LSLI01000032">
    <property type="protein sequence ID" value="KXS32362.1"/>
    <property type="molecule type" value="Genomic_DNA"/>
</dbReference>
<evidence type="ECO:0000313" key="4">
    <source>
        <dbReference type="Proteomes" id="UP000070578"/>
    </source>
</evidence>
<dbReference type="PANTHER" id="PTHR31956">
    <property type="entry name" value="NON-SPECIFIC PHOSPHOLIPASE C4-RELATED"/>
    <property type="match status" value="1"/>
</dbReference>
<dbReference type="InterPro" id="IPR007312">
    <property type="entry name" value="Phosphoesterase"/>
</dbReference>
<name>A0A139BTS4_9PROT</name>
<evidence type="ECO:0000256" key="1">
    <source>
        <dbReference type="ARBA" id="ARBA00022801"/>
    </source>
</evidence>
<sequence length="293" mass="32381">MKINVRRLLTTALLVLALVPAARAEQLPRPDHAEHLPHPDHVVIVIEENHSYAQIMDKRNNSSYIHALARGGMLFTASYGVSHPSQPNYLALFSGSTQGIGNDACLGSFNNDNLASSLMDGGYTFATFSESLPATGDLGCAAGAYQRKHNPAANWQGTRLHASVNRRFADFANLPRGDFSGLPTVSFVIPNQDNDMHDGSFEAADEWLKTHIAPYVDWAMKHNSLLILTWDEDDFRGDNRIVTILAGQMVKPGTSLQRIDHYSVLRTLLDFYDLPALGASRDAEPIRGVWKER</sequence>
<evidence type="ECO:0000313" key="3">
    <source>
        <dbReference type="EMBL" id="KXS32362.1"/>
    </source>
</evidence>
<gene>
    <name evidence="3" type="ORF">AWT59_1510</name>
</gene>
<feature type="chain" id="PRO_5007483947" evidence="2">
    <location>
        <begin position="25"/>
        <end position="293"/>
    </location>
</feature>
<reference evidence="3 4" key="2">
    <citation type="submission" date="2016-03" db="EMBL/GenBank/DDBJ databases">
        <title>New uncultured bacterium of the family Gallionellaceae from acid mine drainage: description and reconstruction of genome based on metagenomic analysis of microbial community.</title>
        <authorList>
            <person name="Kadnikov V."/>
            <person name="Ivasenko D."/>
            <person name="Beletsky A."/>
            <person name="Mardanov A."/>
            <person name="Danilova E."/>
            <person name="Pimenov N."/>
            <person name="Karnachuk O."/>
            <person name="Ravin N."/>
        </authorList>
    </citation>
    <scope>NUCLEOTIDE SEQUENCE [LARGE SCALE GENOMIC DNA]</scope>
    <source>
        <strain evidence="3">ShG14-8</strain>
    </source>
</reference>
<keyword evidence="2" id="KW-0732">Signal</keyword>
<reference evidence="3 4" key="1">
    <citation type="submission" date="2016-02" db="EMBL/GenBank/DDBJ databases">
        <authorList>
            <person name="Wen L."/>
            <person name="He K."/>
            <person name="Yang H."/>
        </authorList>
    </citation>
    <scope>NUCLEOTIDE SEQUENCE [LARGE SCALE GENOMIC DNA]</scope>
    <source>
        <strain evidence="3">ShG14-8</strain>
    </source>
</reference>
<comment type="caution">
    <text evidence="3">The sequence shown here is derived from an EMBL/GenBank/DDBJ whole genome shotgun (WGS) entry which is preliminary data.</text>
</comment>
<dbReference type="InterPro" id="IPR017850">
    <property type="entry name" value="Alkaline_phosphatase_core_sf"/>
</dbReference>